<dbReference type="GO" id="GO:0004850">
    <property type="term" value="F:uridine phosphorylase activity"/>
    <property type="evidence" value="ECO:0007669"/>
    <property type="project" value="UniProtKB-EC"/>
</dbReference>
<dbReference type="InterPro" id="IPR010059">
    <property type="entry name" value="Uridine_phosphorylase_euk"/>
</dbReference>
<evidence type="ECO:0000256" key="4">
    <source>
        <dbReference type="PIRSR" id="PIRSR610059-50"/>
    </source>
</evidence>
<dbReference type="GO" id="GO:0005829">
    <property type="term" value="C:cytosol"/>
    <property type="evidence" value="ECO:0007669"/>
    <property type="project" value="TreeGrafter"/>
</dbReference>
<dbReference type="PANTHER" id="PTHR43691:SF11">
    <property type="entry name" value="FI09636P-RELATED"/>
    <property type="match status" value="1"/>
</dbReference>
<accession>A0AAD4PRX9</accession>
<evidence type="ECO:0000259" key="7">
    <source>
        <dbReference type="Pfam" id="PF01048"/>
    </source>
</evidence>
<comment type="similarity">
    <text evidence="1 5">Belongs to the PNP/UDP phosphorylase family.</text>
</comment>
<dbReference type="PANTHER" id="PTHR43691">
    <property type="entry name" value="URIDINE PHOSPHORYLASE"/>
    <property type="match status" value="1"/>
</dbReference>
<reference evidence="8" key="1">
    <citation type="journal article" date="2021" name="Mol. Ecol. Resour.">
        <title>Phylogenomic analyses of the genus Drosophila reveals genomic signals of climate adaptation.</title>
        <authorList>
            <person name="Li F."/>
            <person name="Rane R.V."/>
            <person name="Luria V."/>
            <person name="Xiong Z."/>
            <person name="Chen J."/>
            <person name="Li Z."/>
            <person name="Catullo R.A."/>
            <person name="Griffin P.C."/>
            <person name="Schiffer M."/>
            <person name="Pearce S."/>
            <person name="Lee S.F."/>
            <person name="McElroy K."/>
            <person name="Stocker A."/>
            <person name="Shirriffs J."/>
            <person name="Cockerell F."/>
            <person name="Coppin C."/>
            <person name="Sgro C.M."/>
            <person name="Karger A."/>
            <person name="Cain J.W."/>
            <person name="Weber J.A."/>
            <person name="Santpere G."/>
            <person name="Kirschner M.W."/>
            <person name="Hoffmann A.A."/>
            <person name="Oakeshott J.G."/>
            <person name="Zhang G."/>
        </authorList>
    </citation>
    <scope>NUCLEOTIDE SEQUENCE</scope>
    <source>
        <strain evidence="8">BGI-SZ-2011g</strain>
    </source>
</reference>
<keyword evidence="9" id="KW-1185">Reference proteome</keyword>
<proteinExistence type="inferred from homology"/>
<dbReference type="InterPro" id="IPR035994">
    <property type="entry name" value="Nucleoside_phosphorylase_sf"/>
</dbReference>
<name>A0AAD4PRX9_9MUSC</name>
<keyword evidence="2 5" id="KW-0328">Glycosyltransferase</keyword>
<comment type="pathway">
    <text evidence="5">Pyrimidine metabolism; UMP biosynthesis via salvage pathway; uracil from uridine (phosphorylase route): step 1/1.</text>
</comment>
<feature type="region of interest" description="Disordered" evidence="6">
    <location>
        <begin position="354"/>
        <end position="425"/>
    </location>
</feature>
<evidence type="ECO:0000256" key="1">
    <source>
        <dbReference type="ARBA" id="ARBA00010456"/>
    </source>
</evidence>
<dbReference type="AlphaFoldDB" id="A0AAD4PRX9"/>
<feature type="binding site" evidence="4">
    <location>
        <begin position="169"/>
        <end position="172"/>
    </location>
    <ligand>
        <name>phosphate</name>
        <dbReference type="ChEBI" id="CHEBI:43474"/>
    </ligand>
</feature>
<dbReference type="GO" id="GO:0006218">
    <property type="term" value="P:uridine catabolic process"/>
    <property type="evidence" value="ECO:0007669"/>
    <property type="project" value="TreeGrafter"/>
</dbReference>
<gene>
    <name evidence="8" type="ORF">KR093_003015</name>
</gene>
<feature type="binding site" evidence="4">
    <location>
        <position position="251"/>
    </location>
    <ligand>
        <name>substrate</name>
    </ligand>
</feature>
<dbReference type="EC" id="2.4.2.3" evidence="5"/>
<evidence type="ECO:0000256" key="2">
    <source>
        <dbReference type="ARBA" id="ARBA00022676"/>
    </source>
</evidence>
<feature type="compositionally biased region" description="Polar residues" evidence="6">
    <location>
        <begin position="366"/>
        <end position="383"/>
    </location>
</feature>
<evidence type="ECO:0000313" key="8">
    <source>
        <dbReference type="EMBL" id="KAH8388294.1"/>
    </source>
</evidence>
<comment type="caution">
    <text evidence="8">The sequence shown here is derived from an EMBL/GenBank/DDBJ whole genome shotgun (WGS) entry which is preliminary data.</text>
</comment>
<feature type="binding site" evidence="4">
    <location>
        <position position="125"/>
    </location>
    <ligand>
        <name>phosphate</name>
        <dbReference type="ChEBI" id="CHEBI:43474"/>
    </ligand>
</feature>
<dbReference type="Gene3D" id="3.40.50.1580">
    <property type="entry name" value="Nucleoside phosphorylase domain"/>
    <property type="match status" value="1"/>
</dbReference>
<dbReference type="CDD" id="cd17763">
    <property type="entry name" value="UP_hUPP-like"/>
    <property type="match status" value="1"/>
</dbReference>
<keyword evidence="3 5" id="KW-0808">Transferase</keyword>
<dbReference type="InterPro" id="IPR000845">
    <property type="entry name" value="Nucleoside_phosphorylase_d"/>
</dbReference>
<evidence type="ECO:0000313" key="9">
    <source>
        <dbReference type="Proteomes" id="UP001200034"/>
    </source>
</evidence>
<dbReference type="Pfam" id="PF01048">
    <property type="entry name" value="PNP_UDP_1"/>
    <property type="match status" value="1"/>
</dbReference>
<evidence type="ECO:0000256" key="3">
    <source>
        <dbReference type="ARBA" id="ARBA00022679"/>
    </source>
</evidence>
<dbReference type="EMBL" id="JAJJHW010000014">
    <property type="protein sequence ID" value="KAH8388294.1"/>
    <property type="molecule type" value="Genomic_DNA"/>
</dbReference>
<protein>
    <recommendedName>
        <fullName evidence="5">Uridine phosphorylase</fullName>
        <ecNumber evidence="5">2.4.2.3</ecNumber>
    </recommendedName>
</protein>
<dbReference type="Proteomes" id="UP001200034">
    <property type="component" value="Unassembled WGS sequence"/>
</dbReference>
<feature type="domain" description="Nucleoside phosphorylase" evidence="7">
    <location>
        <begin position="85"/>
        <end position="310"/>
    </location>
</feature>
<sequence>MASCTSSLAKEVCELKEMMKAQNRRIDKLIKHIKEGCEAKGEEELVSTVQNLNPYLECLDPDILYHLSLSTATTDFPKVFGDVRFVCMGGTPSRMFKFANFIMKEIGLKLNSSVKLKDLAEDANRYALYKVGPVLCASHGIGGPSISILLHELIKIMHHAKCQNPVFFRLGTSGGIGVEPGTVVITSEALDGQLRASYEIVVHTTPDMRPTKLDEDLSKELRSLSDPCRDGFDTIIGKTLCANDFYEGQSRLDGAFCCYTPDQKKEFLEKISSQGVVNMEMESTAFAALTGQAGIRSAVVCVTILNRLEGDQITTPGDTLKSWDLRPQTLIARYMKKVLFGIVDEEDSEFEFCECGAGDQTPPPTQGASPDQAPSATQDTTAAQPGPATEDPPAAGARRATTIDSKRATATDSKRGTQVEPVDEE</sequence>
<dbReference type="NCBIfam" id="TIGR01719">
    <property type="entry name" value="euk_UDPppase"/>
    <property type="match status" value="1"/>
</dbReference>
<comment type="function">
    <text evidence="5">Catalyzes the reversible phosphorylytic cleavage of uridine to uracil and ribose-1-phosphate which can then be utilized as carbon and energy sources or in the rescue of pyrimidine bases for nucleotide synthesis. Shows broad substrate specificity and can also accept deoxyuridine and other analogous compounds.</text>
</comment>
<comment type="catalytic activity">
    <reaction evidence="5">
        <text>uridine + phosphate = alpha-D-ribose 1-phosphate + uracil</text>
        <dbReference type="Rhea" id="RHEA:24388"/>
        <dbReference type="ChEBI" id="CHEBI:16704"/>
        <dbReference type="ChEBI" id="CHEBI:17568"/>
        <dbReference type="ChEBI" id="CHEBI:43474"/>
        <dbReference type="ChEBI" id="CHEBI:57720"/>
        <dbReference type="EC" id="2.4.2.3"/>
    </reaction>
</comment>
<dbReference type="InterPro" id="IPR018016">
    <property type="entry name" value="Nucleoside_phosphorylase_CS"/>
</dbReference>
<dbReference type="SUPFAM" id="SSF53167">
    <property type="entry name" value="Purine and uridine phosphorylases"/>
    <property type="match status" value="1"/>
</dbReference>
<dbReference type="PROSITE" id="PS01232">
    <property type="entry name" value="PNP_UDP_1"/>
    <property type="match status" value="1"/>
</dbReference>
<feature type="compositionally biased region" description="Basic and acidic residues" evidence="6">
    <location>
        <begin position="404"/>
        <end position="417"/>
    </location>
</feature>
<evidence type="ECO:0000256" key="6">
    <source>
        <dbReference type="SAM" id="MobiDB-lite"/>
    </source>
</evidence>
<dbReference type="GO" id="GO:0009166">
    <property type="term" value="P:nucleotide catabolic process"/>
    <property type="evidence" value="ECO:0007669"/>
    <property type="project" value="InterPro"/>
</dbReference>
<feature type="binding site" evidence="4">
    <location>
        <position position="249"/>
    </location>
    <ligand>
        <name>substrate</name>
    </ligand>
</feature>
<evidence type="ECO:0000256" key="5">
    <source>
        <dbReference type="RuleBase" id="RU361131"/>
    </source>
</evidence>
<organism evidence="8 9">
    <name type="scientific">Drosophila rubida</name>
    <dbReference type="NCBI Taxonomy" id="30044"/>
    <lineage>
        <taxon>Eukaryota</taxon>
        <taxon>Metazoa</taxon>
        <taxon>Ecdysozoa</taxon>
        <taxon>Arthropoda</taxon>
        <taxon>Hexapoda</taxon>
        <taxon>Insecta</taxon>
        <taxon>Pterygota</taxon>
        <taxon>Neoptera</taxon>
        <taxon>Endopterygota</taxon>
        <taxon>Diptera</taxon>
        <taxon>Brachycera</taxon>
        <taxon>Muscomorpha</taxon>
        <taxon>Ephydroidea</taxon>
        <taxon>Drosophilidae</taxon>
        <taxon>Drosophila</taxon>
    </lineage>
</organism>